<dbReference type="PANTHER" id="PTHR40763">
    <property type="entry name" value="MEMBRANE PROTEIN-RELATED"/>
    <property type="match status" value="1"/>
</dbReference>
<comment type="caution">
    <text evidence="3">The sequence shown here is derived from an EMBL/GenBank/DDBJ whole genome shotgun (WGS) entry which is preliminary data.</text>
</comment>
<gene>
    <name evidence="3" type="ORF">GCM10010517_77640</name>
</gene>
<dbReference type="Proteomes" id="UP001500831">
    <property type="component" value="Unassembled WGS sequence"/>
</dbReference>
<evidence type="ECO:0000313" key="3">
    <source>
        <dbReference type="EMBL" id="GAA2911122.1"/>
    </source>
</evidence>
<protein>
    <recommendedName>
        <fullName evidence="2">DUF1707 domain-containing protein</fullName>
    </recommendedName>
</protein>
<reference evidence="4" key="1">
    <citation type="journal article" date="2019" name="Int. J. Syst. Evol. Microbiol.">
        <title>The Global Catalogue of Microorganisms (GCM) 10K type strain sequencing project: providing services to taxonomists for standard genome sequencing and annotation.</title>
        <authorList>
            <consortium name="The Broad Institute Genomics Platform"/>
            <consortium name="The Broad Institute Genome Sequencing Center for Infectious Disease"/>
            <person name="Wu L."/>
            <person name="Ma J."/>
        </authorList>
    </citation>
    <scope>NUCLEOTIDE SEQUENCE [LARGE SCALE GENOMIC DNA]</scope>
    <source>
        <strain evidence="4">JCM 6242</strain>
    </source>
</reference>
<dbReference type="InterPro" id="IPR012551">
    <property type="entry name" value="DUF1707_SHOCT-like"/>
</dbReference>
<organism evidence="3 4">
    <name type="scientific">Streptosporangium fragile</name>
    <dbReference type="NCBI Taxonomy" id="46186"/>
    <lineage>
        <taxon>Bacteria</taxon>
        <taxon>Bacillati</taxon>
        <taxon>Actinomycetota</taxon>
        <taxon>Actinomycetes</taxon>
        <taxon>Streptosporangiales</taxon>
        <taxon>Streptosporangiaceae</taxon>
        <taxon>Streptosporangium</taxon>
    </lineage>
</organism>
<feature type="compositionally biased region" description="Pro residues" evidence="1">
    <location>
        <begin position="1"/>
        <end position="11"/>
    </location>
</feature>
<dbReference type="EMBL" id="BAAAVI010000108">
    <property type="protein sequence ID" value="GAA2911122.1"/>
    <property type="molecule type" value="Genomic_DNA"/>
</dbReference>
<accession>A0ABP6IVH9</accession>
<keyword evidence="4" id="KW-1185">Reference proteome</keyword>
<dbReference type="Pfam" id="PF08044">
    <property type="entry name" value="DUF1707"/>
    <property type="match status" value="1"/>
</dbReference>
<feature type="compositionally biased region" description="Pro residues" evidence="1">
    <location>
        <begin position="41"/>
        <end position="62"/>
    </location>
</feature>
<proteinExistence type="predicted"/>
<dbReference type="PANTHER" id="PTHR40763:SF4">
    <property type="entry name" value="DUF1707 DOMAIN-CONTAINING PROTEIN"/>
    <property type="match status" value="1"/>
</dbReference>
<evidence type="ECO:0000259" key="2">
    <source>
        <dbReference type="Pfam" id="PF08044"/>
    </source>
</evidence>
<evidence type="ECO:0000313" key="4">
    <source>
        <dbReference type="Proteomes" id="UP001500831"/>
    </source>
</evidence>
<evidence type="ECO:0000256" key="1">
    <source>
        <dbReference type="SAM" id="MobiDB-lite"/>
    </source>
</evidence>
<sequence>MSPQDPTPPIFPDRAPRASVPASRASGDGSALRSPATSPAPHMPDPPRAPVPAPPVSTPHPPGRALRASDADRDRVAAVLSEAFATGRLTSLEHADRLEAAYAAVTLDDLIPITQDLPDVTTSATVTAGRQEVGALFSKVVRGGRWLAGRHTRLSATFGALIVDLSEAVLPGREITLEVGAHFGKLIIRVPEGAHVIDEVSGMFAKRHVSGSRDGEGTPVIRVVGRVAFGKIVVSRERTDWNLPGGP</sequence>
<feature type="region of interest" description="Disordered" evidence="1">
    <location>
        <begin position="1"/>
        <end position="72"/>
    </location>
</feature>
<feature type="compositionally biased region" description="Low complexity" evidence="1">
    <location>
        <begin position="17"/>
        <end position="26"/>
    </location>
</feature>
<feature type="domain" description="DUF1707" evidence="2">
    <location>
        <begin position="66"/>
        <end position="118"/>
    </location>
</feature>
<name>A0ABP6IVH9_9ACTN</name>